<dbReference type="Proteomes" id="UP001369086">
    <property type="component" value="Unassembled WGS sequence"/>
</dbReference>
<sequence>MQSSLSRKLRHLIEGKETIGKKKRLVKWLQGKHLLERKIYCPKCSHKMKMKKLCGSCDGWTWACRKHTHRGKKVTRIIRTKSQFAGSKSSLFSWMKFVYRFAQGLRLRQIDTIEDGIAKSSCTLSTMAKRLRVICSTAIKAHKEKNKMKTGGCQSYIVLDESKFAHKRKYGQGRYSGAQRRKSWVFGLLEVKQQQRRPVLNLESCTAGVGVYVTW</sequence>
<reference evidence="1 2" key="1">
    <citation type="submission" date="2021-05" db="EMBL/GenBank/DDBJ databases">
        <authorList>
            <person name="Zahm M."/>
            <person name="Klopp C."/>
            <person name="Cabau C."/>
            <person name="Kuhl H."/>
            <person name="Suciu R."/>
            <person name="Ciorpac M."/>
            <person name="Holostenco D."/>
            <person name="Gessner J."/>
            <person name="Wuertz S."/>
            <person name="Hohne C."/>
            <person name="Stock M."/>
            <person name="Gislard M."/>
            <person name="Lluch J."/>
            <person name="Milhes M."/>
            <person name="Lampietro C."/>
            <person name="Lopez Roques C."/>
            <person name="Donnadieu C."/>
            <person name="Du K."/>
            <person name="Schartl M."/>
            <person name="Guiguen Y."/>
        </authorList>
    </citation>
    <scope>NUCLEOTIDE SEQUENCE [LARGE SCALE GENOMIC DNA]</scope>
    <source>
        <strain evidence="1">Hh-F2</strain>
        <tissue evidence="1">Blood</tissue>
    </source>
</reference>
<keyword evidence="2" id="KW-1185">Reference proteome</keyword>
<proteinExistence type="predicted"/>
<comment type="caution">
    <text evidence="1">The sequence shown here is derived from an EMBL/GenBank/DDBJ whole genome shotgun (WGS) entry which is preliminary data.</text>
</comment>
<protein>
    <submittedName>
        <fullName evidence="1">Uncharacterized protein</fullName>
    </submittedName>
</protein>
<gene>
    <name evidence="1" type="ORF">HHUSO_G27330</name>
</gene>
<accession>A0ABR0YK07</accession>
<organism evidence="1 2">
    <name type="scientific">Huso huso</name>
    <name type="common">Beluga</name>
    <name type="synonym">Acipenser huso</name>
    <dbReference type="NCBI Taxonomy" id="61971"/>
    <lineage>
        <taxon>Eukaryota</taxon>
        <taxon>Metazoa</taxon>
        <taxon>Chordata</taxon>
        <taxon>Craniata</taxon>
        <taxon>Vertebrata</taxon>
        <taxon>Euteleostomi</taxon>
        <taxon>Actinopterygii</taxon>
        <taxon>Chondrostei</taxon>
        <taxon>Acipenseriformes</taxon>
        <taxon>Acipenseridae</taxon>
        <taxon>Huso</taxon>
    </lineage>
</organism>
<evidence type="ECO:0000313" key="1">
    <source>
        <dbReference type="EMBL" id="KAK6472746.1"/>
    </source>
</evidence>
<name>A0ABR0YK07_HUSHU</name>
<evidence type="ECO:0000313" key="2">
    <source>
        <dbReference type="Proteomes" id="UP001369086"/>
    </source>
</evidence>
<dbReference type="EMBL" id="JAHFZB010000028">
    <property type="protein sequence ID" value="KAK6472746.1"/>
    <property type="molecule type" value="Genomic_DNA"/>
</dbReference>